<name>A0ABQ9WXS3_9EUKA</name>
<dbReference type="Proteomes" id="UP001281761">
    <property type="component" value="Unassembled WGS sequence"/>
</dbReference>
<dbReference type="InterPro" id="IPR006626">
    <property type="entry name" value="PbH1"/>
</dbReference>
<accession>A0ABQ9WXS3</accession>
<feature type="compositionally biased region" description="Basic and acidic residues" evidence="1">
    <location>
        <begin position="2960"/>
        <end position="2971"/>
    </location>
</feature>
<comment type="caution">
    <text evidence="4">The sequence shown here is derived from an EMBL/GenBank/DDBJ whole genome shotgun (WGS) entry which is preliminary data.</text>
</comment>
<dbReference type="SUPFAM" id="SSF51126">
    <property type="entry name" value="Pectin lyase-like"/>
    <property type="match status" value="2"/>
</dbReference>
<feature type="domain" description="Protein kinase" evidence="3">
    <location>
        <begin position="2712"/>
        <end position="3054"/>
    </location>
</feature>
<dbReference type="InterPro" id="IPR011009">
    <property type="entry name" value="Kinase-like_dom_sf"/>
</dbReference>
<reference evidence="4 5" key="1">
    <citation type="journal article" date="2022" name="bioRxiv">
        <title>Genomics of Preaxostyla Flagellates Illuminates Evolutionary Transitions and the Path Towards Mitochondrial Loss.</title>
        <authorList>
            <person name="Novak L.V.F."/>
            <person name="Treitli S.C."/>
            <person name="Pyrih J."/>
            <person name="Halakuc P."/>
            <person name="Pipaliya S.V."/>
            <person name="Vacek V."/>
            <person name="Brzon O."/>
            <person name="Soukal P."/>
            <person name="Eme L."/>
            <person name="Dacks J.B."/>
            <person name="Karnkowska A."/>
            <person name="Elias M."/>
            <person name="Hampl V."/>
        </authorList>
    </citation>
    <scope>NUCLEOTIDE SEQUENCE [LARGE SCALE GENOMIC DNA]</scope>
    <source>
        <strain evidence="4">NAU3</strain>
        <tissue evidence="4">Gut</tissue>
    </source>
</reference>
<feature type="compositionally biased region" description="Polar residues" evidence="1">
    <location>
        <begin position="1"/>
        <end position="10"/>
    </location>
</feature>
<feature type="region of interest" description="Disordered" evidence="1">
    <location>
        <begin position="3045"/>
        <end position="3068"/>
    </location>
</feature>
<dbReference type="SUPFAM" id="SSF56112">
    <property type="entry name" value="Protein kinase-like (PK-like)"/>
    <property type="match status" value="1"/>
</dbReference>
<dbReference type="PROSITE" id="PS50011">
    <property type="entry name" value="PROTEIN_KINASE_DOM"/>
    <property type="match status" value="1"/>
</dbReference>
<evidence type="ECO:0000313" key="5">
    <source>
        <dbReference type="Proteomes" id="UP001281761"/>
    </source>
</evidence>
<dbReference type="Gene3D" id="1.10.510.10">
    <property type="entry name" value="Transferase(Phosphotransferase) domain 1"/>
    <property type="match status" value="1"/>
</dbReference>
<dbReference type="EMBL" id="JARBJD010000304">
    <property type="protein sequence ID" value="KAK2944315.1"/>
    <property type="molecule type" value="Genomic_DNA"/>
</dbReference>
<dbReference type="PANTHER" id="PTHR11319">
    <property type="entry name" value="G PROTEIN-COUPLED RECEPTOR-RELATED"/>
    <property type="match status" value="1"/>
</dbReference>
<feature type="transmembrane region" description="Helical" evidence="2">
    <location>
        <begin position="2745"/>
        <end position="2767"/>
    </location>
</feature>
<feature type="compositionally biased region" description="Basic and acidic residues" evidence="1">
    <location>
        <begin position="14"/>
        <end position="25"/>
    </location>
</feature>
<protein>
    <recommendedName>
        <fullName evidence="3">Protein kinase domain-containing protein</fullName>
    </recommendedName>
</protein>
<gene>
    <name evidence="4" type="ORF">BLNAU_20760</name>
</gene>
<dbReference type="Pfam" id="PF07714">
    <property type="entry name" value="PK_Tyr_Ser-Thr"/>
    <property type="match status" value="1"/>
</dbReference>
<keyword evidence="2" id="KW-0812">Transmembrane</keyword>
<feature type="compositionally biased region" description="Polar residues" evidence="1">
    <location>
        <begin position="3051"/>
        <end position="3068"/>
    </location>
</feature>
<keyword evidence="5" id="KW-1185">Reference proteome</keyword>
<dbReference type="InterPro" id="IPR001245">
    <property type="entry name" value="Ser-Thr/Tyr_kinase_cat_dom"/>
</dbReference>
<keyword evidence="2" id="KW-1133">Transmembrane helix</keyword>
<dbReference type="InterPro" id="IPR000719">
    <property type="entry name" value="Prot_kinase_dom"/>
</dbReference>
<dbReference type="PANTHER" id="PTHR11319:SF35">
    <property type="entry name" value="OUTER MEMBRANE PROTEIN PMPC-RELATED"/>
    <property type="match status" value="1"/>
</dbReference>
<evidence type="ECO:0000259" key="3">
    <source>
        <dbReference type="PROSITE" id="PS50011"/>
    </source>
</evidence>
<evidence type="ECO:0000256" key="2">
    <source>
        <dbReference type="SAM" id="Phobius"/>
    </source>
</evidence>
<dbReference type="SMART" id="SM00710">
    <property type="entry name" value="PbH1"/>
    <property type="match status" value="7"/>
</dbReference>
<dbReference type="InterPro" id="IPR011050">
    <property type="entry name" value="Pectin_lyase_fold/virulence"/>
</dbReference>
<feature type="region of interest" description="Disordered" evidence="1">
    <location>
        <begin position="1"/>
        <end position="25"/>
    </location>
</feature>
<proteinExistence type="predicted"/>
<keyword evidence="2" id="KW-0472">Membrane</keyword>
<feature type="region of interest" description="Disordered" evidence="1">
    <location>
        <begin position="2943"/>
        <end position="2972"/>
    </location>
</feature>
<sequence length="3076" mass="335704">MESDSETTQIFPHPTDDMGNGERNRTPTLHQIQPTTLANPQPTIVPLPSLSTSEPTGTAPTVVKRFVPRIKTGSHHPKLAIASPSTSHPHFQSSHLHDLSTPKYVFPPQQGSKFTTPYCPQDTSHSKLQISSPQFTPSFSSAPNTISWPHPKNTLQVPFVHPPQQIPQFHPLVILKQTSFHVTPNYTSPAISILHPVNAHNFNALRTPIDVDIQDPFRSFSAVVDQTETLLSSQQWCRFYQEVLTSIEGQDKDGRGTRADMVILAARVGMSAESVSLLSLTLQLSFAEIWPKFVKDLLRQFGNLLTASTAFEICLHPFGTHCIQAMIVRAGGNTDLEAQLGRHLVGENPLPNNSTSLHVHPPHFYVDIMRIATICNGWTHRFSSVVCRVGAILSDFRGLEGHERIFLSMLNSNVENQHVIGQDGIGVGEGADRTEFLMFSGVTTAFIGISFRNVSSLPGSVTSASPSFRQQMIGSSVWGSNNHLSGSTVRDMNSGGSVLCSNTTFRWCSTSSEERPVSSHLHPSSLSSNDDLVKNKTFDVKLNHSRLNITTTTTFDNCTFQNMNYNPSVNRDGGSALILTTDSTSLTVHNCSFINCSVTVPDSYWAVSGGCILLKGLDFTFIRSSLFVSSCSFKDWYPGNEVNRDQFGGGVGISYTSASHSIVDSNFTLSGGKSRQENGGFVAIHNLRDTSSHVTISNCRLQGDGNSSGSSLNIRYCDFGSGGLSVSDTEIVNRASLFSLSSVSGAQPLVVTRSNLEDGSLVVEYNVVTPHDPLLFVDSTFDQFGIQSTKDSPNLCFLGTVFHTLPIPNSDRLLETRGPCFVIFQSCLFDCCDFHKDELMQCSYKTSLTLDTCTMNDCKLSRSGSTLFKLFESAFNAFSSTFCTVFGPYSNFLVFTTNGSVLLEDCRFELEQTTKADFEFIQAGRSFLNESSVINCTSTRSIGVTTDRNTITECPLFEVIRTPKAKDEIKLKVDADEDGNPVETNDKLRQAIQSLVPDSSTILSLSDGPFTENAILSIQTDVEIVGNGTETVHVTSDESPRPHTTQLTAELEVEAGASLTLRSITLIPSSSSCPLVSMNEEGNLSLKTIVVYAKQDRTKELFCLSAGTIRFFHSRFSFIAGSSALIIVSGNGSMFLKDTVFLSTSRTHPPTPPIDGSLQSGSCVEGRTSGSISIQFCKFGGCSSNGRAGAIDIVSTNTTSSLSMEGCQFDQNSAGTGLNEAERGDDVVLKKFSDDQLNLNFTTIESFSKLPFLVNDSHPHVPPPHTLHFAPNGLDMPLAWSSPNMLHESRLSDLTLQFLLGSRLHNNVHTAIITSLTYNDTMTPFSLKNASVSASLNSGCTITITQPSNEIFCCLLNASLLLSSLDLSVSELKNTAFSIDQASSISLNYVGITFTNKTLTHSFVDSAGRSTLFWRVTIPSGLTLNGVSFVQHIRSANDGNFTWKTTPVSSVSLTTQPFLHLEGMSTFQIEHDSYYQITNINSKCDGSFLFAKQSNVTLSTLKVSSCSAQRGGFAFFTSCNVTIRRSEFSSCSAQHGGVLFVELDEDNQLSSEYSSAFYSLIKSSRATATDENGVDVGRGGAICVKGTTTAKTPVNLVCVAFENNTAAFGNDVFVEESVLGEEGPDRLKGCGGESRSDWPHLEVEGITKEHNKDEWTRIATFIAYPEININPRFGSNDSQCRFSFSDCKTLEYAFRYLQLFYPNGTVYPRSVVVKENATFNSMSFEDENMKLRGGQNIKLNTTGPEGSSMFIILGDSRLTMQSFKFHHHGNHTFVSVMSSESWLEMVSCEVTIQSGTYSQSLVSSVGSGLSLSSFRFNKDYNSPLVTFTVPLISFHPTPSQVGGLGSAPFSITNSSFRNLTLLNSSIIVVETSGDVIFQNLNFTAVQKESERGIFLYLKGDNFKRQIIPENWDSSFQSDQHATHLGEDASLAENHKWRNGSIVYWLFSPSDVIVVNATDSSAVDHPNCGSAKFKCTTLDAALESASLNSLEVITLSSPSSLERVMTVEGTRTVRSSDTTQRKVAVALDSGISVKEGELTFHSIQFTSASSSAFSNGETVHTGSLFVVHSGSLSLNSCSLSSFTLASCPLISHTSGSLSLISCELRSIERVSGKGSILSTTMTSEMILTMDGVQLYSMPCSSESPAVLLNFSSITLPSPFPSFSLTNLRFEGFRLEPKDHYVEIVGRNISNFICEGDTRFSGSYSNDSNVDYLWSVDEDLNLSVSLLFYLLPQEGPVRVKRRGFDIDRCGYRNVWCSSVERAISRTTDRVLSEIVILGDSDLSLAVSLSNNVSLTKGEEQAILHASSDGSLMTTPHRSLLMEELSISLPQTQTAEAVIIVAPSGSATLNTIVVRSTGGSDATLVCVTGGRADITDLVMESEMKENTNLMEIIDGKVSVDTLRAENGIALNSSIVWMKAGIVSVSEMSIVGVSSISGCLIHASGTSARVKDIALSHISFSSAPFLFSSLESCSLSNVSITDFSSGALIEGTDVKSLDIESSRFSRPTKIKPEPNEEMSDICWWKDSHITLDNCSSAFHSVEMKHLPQGAVSIVGGELTLTSCTFIDNSPSNADFPSLCRNVLCSDGKVSIETIGGGDGLSSPHHWISTNDCSVEKEDKILPAPFFVPTLSSSKSTSKFDTTQEMYEIVLKGETLIPCGLSLEVFERLALSETEFSEGDHIFVELDPSEVKSWKEDTIELSLHQSSLAELNIKHDLHCRVLFGENGKTDSFSLTGLKGNMSQAGRVVSIVIPIVCSVILLLIFLIVVLVLVCRRQQKKKEEEKPKAMSELDECQIEVKDEEMDVNSTIRPLLNTSDVTLHPSSLNMISNGVDQGQQEVSSFRQQFIEHVDALKCEGEPAVIRVDAKKTLYSALHFEKALALPKTEIRRQLVVGLNRLVQHNPFSDVLTQLSSHWILVDSSGSVCLKLDRNFNETDLTAHQIANRKKMREEDCRWSAPEQIDEEDRGHNKDEKEPHAVPFDPLKASVFRLGLVLWELETGLVPFGELDAVNASRQVKGGQVPLISNWEDTSLASIVEECLSFDPNERPTLSDLQKHFSSSSTNPDPSPIQQQPIASITVIG</sequence>
<evidence type="ECO:0000313" key="4">
    <source>
        <dbReference type="EMBL" id="KAK2944315.1"/>
    </source>
</evidence>
<organism evidence="4 5">
    <name type="scientific">Blattamonas nauphoetae</name>
    <dbReference type="NCBI Taxonomy" id="2049346"/>
    <lineage>
        <taxon>Eukaryota</taxon>
        <taxon>Metamonada</taxon>
        <taxon>Preaxostyla</taxon>
        <taxon>Oxymonadida</taxon>
        <taxon>Blattamonas</taxon>
    </lineage>
</organism>
<evidence type="ECO:0000256" key="1">
    <source>
        <dbReference type="SAM" id="MobiDB-lite"/>
    </source>
</evidence>